<dbReference type="AlphaFoldDB" id="A0AA86S9Y4"/>
<dbReference type="Gramene" id="rna-AYBTSS11_LOCUS11956">
    <property type="protein sequence ID" value="CAJ1944522.1"/>
    <property type="gene ID" value="gene-AYBTSS11_LOCUS11956"/>
</dbReference>
<accession>A0AA86S9Y4</accession>
<evidence type="ECO:0000313" key="1">
    <source>
        <dbReference type="EMBL" id="CAJ1944522.1"/>
    </source>
</evidence>
<name>A0AA86S9Y4_9FABA</name>
<organism evidence="1 2">
    <name type="scientific">Sphenostylis stenocarpa</name>
    <dbReference type="NCBI Taxonomy" id="92480"/>
    <lineage>
        <taxon>Eukaryota</taxon>
        <taxon>Viridiplantae</taxon>
        <taxon>Streptophyta</taxon>
        <taxon>Embryophyta</taxon>
        <taxon>Tracheophyta</taxon>
        <taxon>Spermatophyta</taxon>
        <taxon>Magnoliopsida</taxon>
        <taxon>eudicotyledons</taxon>
        <taxon>Gunneridae</taxon>
        <taxon>Pentapetalae</taxon>
        <taxon>rosids</taxon>
        <taxon>fabids</taxon>
        <taxon>Fabales</taxon>
        <taxon>Fabaceae</taxon>
        <taxon>Papilionoideae</taxon>
        <taxon>50 kb inversion clade</taxon>
        <taxon>NPAAA clade</taxon>
        <taxon>indigoferoid/millettioid clade</taxon>
        <taxon>Phaseoleae</taxon>
        <taxon>Sphenostylis</taxon>
    </lineage>
</organism>
<protein>
    <submittedName>
        <fullName evidence="1">Uncharacterized protein</fullName>
    </submittedName>
</protein>
<keyword evidence="2" id="KW-1185">Reference proteome</keyword>
<proteinExistence type="predicted"/>
<reference evidence="1" key="1">
    <citation type="submission" date="2023-10" db="EMBL/GenBank/DDBJ databases">
        <authorList>
            <person name="Domelevo Entfellner J.-B."/>
        </authorList>
    </citation>
    <scope>NUCLEOTIDE SEQUENCE</scope>
</reference>
<dbReference type="Proteomes" id="UP001189624">
    <property type="component" value="Chromosome 3"/>
</dbReference>
<evidence type="ECO:0000313" key="2">
    <source>
        <dbReference type="Proteomes" id="UP001189624"/>
    </source>
</evidence>
<dbReference type="EMBL" id="OY731400">
    <property type="protein sequence ID" value="CAJ1944522.1"/>
    <property type="molecule type" value="Genomic_DNA"/>
</dbReference>
<gene>
    <name evidence="1" type="ORF">AYBTSS11_LOCUS11956</name>
</gene>
<sequence>MGLGPLRLHIEGILIECARVRRTIEEMIPSVFCYIFSYFKFVSKHPRVSTEHHNGLPVAVE</sequence>